<dbReference type="SUPFAM" id="SSF58104">
    <property type="entry name" value="Methyl-accepting chemotaxis protein (MCP) signaling domain"/>
    <property type="match status" value="1"/>
</dbReference>
<proteinExistence type="predicted"/>
<reference evidence="12 13" key="1">
    <citation type="journal article" date="2014" name="Genome Biol. Evol.">
        <title>Comparative Genomics of the Campylobacter lari Group.</title>
        <authorList>
            <person name="Miller W.G."/>
            <person name="Yee E."/>
            <person name="Chapman M.H."/>
            <person name="Smith T.P."/>
            <person name="Bono J.L."/>
            <person name="Huynh S."/>
            <person name="Parker C.T."/>
            <person name="Vandamme P."/>
            <person name="Luong K."/>
            <person name="Korlach J."/>
        </authorList>
    </citation>
    <scope>NUCLEOTIDE SEQUENCE [LARGE SCALE GENOMIC DNA]</scope>
    <source>
        <strain evidence="12 13">LMG 24374</strain>
    </source>
</reference>
<evidence type="ECO:0000256" key="9">
    <source>
        <dbReference type="SAM" id="Coils"/>
    </source>
</evidence>
<keyword evidence="3" id="KW-0145">Chemotaxis</keyword>
<name>A0A0A8HF86_9BACT</name>
<dbReference type="OrthoDB" id="5348717at2"/>
<evidence type="ECO:0000256" key="7">
    <source>
        <dbReference type="ARBA" id="ARBA00023224"/>
    </source>
</evidence>
<keyword evidence="5 10" id="KW-1133">Transmembrane helix</keyword>
<accession>A0A0A8HF86</accession>
<keyword evidence="7 8" id="KW-0807">Transducer</keyword>
<protein>
    <submittedName>
        <fullName evidence="12">Cache sensor-containing MCP-domain signal transduction protein</fullName>
    </submittedName>
</protein>
<dbReference type="PANTHER" id="PTHR32089">
    <property type="entry name" value="METHYL-ACCEPTING CHEMOTAXIS PROTEIN MCPB"/>
    <property type="match status" value="1"/>
</dbReference>
<gene>
    <name evidence="12" type="ORF">CSUB8521_1757</name>
</gene>
<organism evidence="12 13">
    <name type="scientific">Campylobacter subantarcticus LMG 24374</name>
    <dbReference type="NCBI Taxonomy" id="1388751"/>
    <lineage>
        <taxon>Bacteria</taxon>
        <taxon>Pseudomonadati</taxon>
        <taxon>Campylobacterota</taxon>
        <taxon>Epsilonproteobacteria</taxon>
        <taxon>Campylobacterales</taxon>
        <taxon>Campylobacteraceae</taxon>
        <taxon>Campylobacter</taxon>
    </lineage>
</organism>
<feature type="coiled-coil region" evidence="9">
    <location>
        <begin position="358"/>
        <end position="385"/>
    </location>
</feature>
<keyword evidence="4 10" id="KW-0812">Transmembrane</keyword>
<sequence>MKKTAKTLTGKLTFFCFLAIIAILLVANAFNYVEVKYDVQKLINDIQVKTMQDVLKNFDDYATSRSDAIKSVASELQKNPNASLDEIYTMVKIAKEASRFDVLYVGLAHDGTMIRSNGNHQMPSSGYDPRTRAWYTSVASGEDKIVISKPYIAPSLKTPSLSFSYPIVINGKFIGAVGGNYDLNTFSKNVLSMGRSQSGYTVVLDNDGTILFNESSEVLLTKNDLSQNIAKTYLSTPEGKEGKISNEPMLIDDGNAPRKAVICQKSSTGYNVCVIADEKIYKDPVNKVLIQQIIIGIISLVIALTAIRFMINYYLSPLQKIQTGLNSFFDFINHKTKDSAMIDVKSNDELGAMAKAINENITKTKNALEQDAKAVEQSVETAKEIESGNLMVRITANPANPQLIELKNVLNDMLSVLEQKVGSNMNEINRVFDSYKALDFTTEVKNAKGGVEVTTNVLGQEIVAMLRQSSEFASLLADESGKLQSAVKDLTDSSSSQASSLEETAAALEEITSSMQNVSHKTSEVIAQSEEIKNVTSIIGDIADQINLLALNAAIEAARAGEHGRGFAVVADEVRNLAERTQKSLGEIEANTNILVQSINEMGESIKEQTTGITQINDAVAQIDHVTQENLKIAKDSAVISDNVNKIANDILEDARKKKF</sequence>
<evidence type="ECO:0000256" key="5">
    <source>
        <dbReference type="ARBA" id="ARBA00022989"/>
    </source>
</evidence>
<dbReference type="InterPro" id="IPR029151">
    <property type="entry name" value="Sensor-like_sf"/>
</dbReference>
<comment type="subcellular location">
    <subcellularLocation>
        <location evidence="1">Cell membrane</location>
        <topology evidence="1">Multi-pass membrane protein</topology>
    </subcellularLocation>
</comment>
<dbReference type="Gene3D" id="1.10.287.950">
    <property type="entry name" value="Methyl-accepting chemotaxis protein"/>
    <property type="match status" value="1"/>
</dbReference>
<dbReference type="PROSITE" id="PS50111">
    <property type="entry name" value="CHEMOTAXIS_TRANSDUC_2"/>
    <property type="match status" value="1"/>
</dbReference>
<dbReference type="GO" id="GO:0007165">
    <property type="term" value="P:signal transduction"/>
    <property type="evidence" value="ECO:0007669"/>
    <property type="project" value="UniProtKB-KW"/>
</dbReference>
<evidence type="ECO:0000256" key="1">
    <source>
        <dbReference type="ARBA" id="ARBA00004651"/>
    </source>
</evidence>
<dbReference type="InterPro" id="IPR004089">
    <property type="entry name" value="MCPsignal_dom"/>
</dbReference>
<dbReference type="Pfam" id="PF00015">
    <property type="entry name" value="MCPsignal"/>
    <property type="match status" value="1"/>
</dbReference>
<dbReference type="GO" id="GO:0005886">
    <property type="term" value="C:plasma membrane"/>
    <property type="evidence" value="ECO:0007669"/>
    <property type="project" value="UniProtKB-SubCell"/>
</dbReference>
<dbReference type="PANTHER" id="PTHR32089:SF112">
    <property type="entry name" value="LYSOZYME-LIKE PROTEIN-RELATED"/>
    <property type="match status" value="1"/>
</dbReference>
<dbReference type="Proteomes" id="UP000031135">
    <property type="component" value="Chromosome"/>
</dbReference>
<keyword evidence="2" id="KW-1003">Cell membrane</keyword>
<keyword evidence="9" id="KW-0175">Coiled coil</keyword>
<evidence type="ECO:0000256" key="3">
    <source>
        <dbReference type="ARBA" id="ARBA00022500"/>
    </source>
</evidence>
<dbReference type="GO" id="GO:0006935">
    <property type="term" value="P:chemotaxis"/>
    <property type="evidence" value="ECO:0007669"/>
    <property type="project" value="UniProtKB-KW"/>
</dbReference>
<keyword evidence="6 10" id="KW-0472">Membrane</keyword>
<dbReference type="InterPro" id="IPR033479">
    <property type="entry name" value="dCache_1"/>
</dbReference>
<feature type="domain" description="Methyl-accepting transducer" evidence="11">
    <location>
        <begin position="460"/>
        <end position="660"/>
    </location>
</feature>
<dbReference type="SMART" id="SM00283">
    <property type="entry name" value="MA"/>
    <property type="match status" value="1"/>
</dbReference>
<evidence type="ECO:0000256" key="2">
    <source>
        <dbReference type="ARBA" id="ARBA00022475"/>
    </source>
</evidence>
<dbReference type="HOGENOM" id="CLU_000445_107_30_7"/>
<dbReference type="EMBL" id="CP007772">
    <property type="protein sequence ID" value="AJC91554.1"/>
    <property type="molecule type" value="Genomic_DNA"/>
</dbReference>
<evidence type="ECO:0000256" key="6">
    <source>
        <dbReference type="ARBA" id="ARBA00023136"/>
    </source>
</evidence>
<evidence type="ECO:0000256" key="4">
    <source>
        <dbReference type="ARBA" id="ARBA00022692"/>
    </source>
</evidence>
<evidence type="ECO:0000259" key="11">
    <source>
        <dbReference type="PROSITE" id="PS50111"/>
    </source>
</evidence>
<dbReference type="CDD" id="cd12913">
    <property type="entry name" value="PDC1_MCP_like"/>
    <property type="match status" value="1"/>
</dbReference>
<dbReference type="KEGG" id="csm:CSUB8521_1757"/>
<dbReference type="AlphaFoldDB" id="A0A0A8HF86"/>
<evidence type="ECO:0000313" key="13">
    <source>
        <dbReference type="Proteomes" id="UP000031135"/>
    </source>
</evidence>
<evidence type="ECO:0000256" key="10">
    <source>
        <dbReference type="SAM" id="Phobius"/>
    </source>
</evidence>
<dbReference type="Gene3D" id="3.30.450.20">
    <property type="entry name" value="PAS domain"/>
    <property type="match status" value="2"/>
</dbReference>
<evidence type="ECO:0000313" key="12">
    <source>
        <dbReference type="EMBL" id="AJC91554.1"/>
    </source>
</evidence>
<dbReference type="Pfam" id="PF02743">
    <property type="entry name" value="dCache_1"/>
    <property type="match status" value="1"/>
</dbReference>
<evidence type="ECO:0000256" key="8">
    <source>
        <dbReference type="PROSITE-ProRule" id="PRU00284"/>
    </source>
</evidence>
<feature type="transmembrane region" description="Helical" evidence="10">
    <location>
        <begin position="289"/>
        <end position="311"/>
    </location>
</feature>
<dbReference type="SUPFAM" id="SSF103190">
    <property type="entry name" value="Sensory domain-like"/>
    <property type="match status" value="1"/>
</dbReference>